<evidence type="ECO:0000313" key="1">
    <source>
        <dbReference type="EMBL" id="PKW20106.1"/>
    </source>
</evidence>
<organism evidence="2 4">
    <name type="scientific">Flavobacterium lindanitolerans</name>
    <dbReference type="NCBI Taxonomy" id="428988"/>
    <lineage>
        <taxon>Bacteria</taxon>
        <taxon>Pseudomonadati</taxon>
        <taxon>Bacteroidota</taxon>
        <taxon>Flavobacteriia</taxon>
        <taxon>Flavobacteriales</taxon>
        <taxon>Flavobacteriaceae</taxon>
        <taxon>Flavobacterium</taxon>
    </lineage>
</organism>
<sequence length="42" mass="5140">MNFTVMQSYHCIRQIHVQNIKITYYHNEKKNSTTPVINFFHL</sequence>
<gene>
    <name evidence="1" type="ORF">B0G92_3186</name>
    <name evidence="2" type="ORF">CLV50_3213</name>
</gene>
<dbReference type="Proteomes" id="UP000233767">
    <property type="component" value="Unassembled WGS sequence"/>
</dbReference>
<proteinExistence type="predicted"/>
<dbReference type="AlphaFoldDB" id="A0A497U4X4"/>
<protein>
    <submittedName>
        <fullName evidence="2">Uncharacterized protein</fullName>
    </submittedName>
</protein>
<comment type="caution">
    <text evidence="2">The sequence shown here is derived from an EMBL/GenBank/DDBJ whole genome shotgun (WGS) entry which is preliminary data.</text>
</comment>
<keyword evidence="3" id="KW-1185">Reference proteome</keyword>
<dbReference type="EMBL" id="RCCB01000015">
    <property type="protein sequence ID" value="RLJ23398.1"/>
    <property type="molecule type" value="Genomic_DNA"/>
</dbReference>
<evidence type="ECO:0000313" key="4">
    <source>
        <dbReference type="Proteomes" id="UP000275027"/>
    </source>
</evidence>
<name>A0A497U4X4_9FLAO</name>
<dbReference type="EMBL" id="PJND01000011">
    <property type="protein sequence ID" value="PKW20106.1"/>
    <property type="molecule type" value="Genomic_DNA"/>
</dbReference>
<evidence type="ECO:0000313" key="3">
    <source>
        <dbReference type="Proteomes" id="UP000233767"/>
    </source>
</evidence>
<evidence type="ECO:0000313" key="2">
    <source>
        <dbReference type="EMBL" id="RLJ23398.1"/>
    </source>
</evidence>
<reference evidence="2 4" key="2">
    <citation type="submission" date="2018-10" db="EMBL/GenBank/DDBJ databases">
        <title>Genomic Encyclopedia of Archaeal and Bacterial Type Strains, Phase II (KMG-II): from individual species to whole genera.</title>
        <authorList>
            <person name="Goeker M."/>
        </authorList>
    </citation>
    <scope>NUCLEOTIDE SEQUENCE [LARGE SCALE GENOMIC DNA]</scope>
    <source>
        <strain evidence="2 4">DSM 21886</strain>
    </source>
</reference>
<reference evidence="1 3" key="1">
    <citation type="submission" date="2017-12" db="EMBL/GenBank/DDBJ databases">
        <title>Genomic Encyclopedia of Type Strains, Phase III (KMG-III): the genomes of soil and plant-associated and newly described type strains.</title>
        <authorList>
            <person name="Whitman W."/>
        </authorList>
    </citation>
    <scope>NUCLEOTIDE SEQUENCE [LARGE SCALE GENOMIC DNA]</scope>
    <source>
        <strain evidence="1 3">IP-10</strain>
    </source>
</reference>
<dbReference type="Proteomes" id="UP000275027">
    <property type="component" value="Unassembled WGS sequence"/>
</dbReference>
<accession>A0A497U4X4</accession>